<sequence length="81" mass="9092">MPGDWTGRYLATRGLAARTPALRDQHTDATDRLRARITEALEEAFGADGRQDVRLRLAADRTLSAVRYLSCPRVLRPSGRR</sequence>
<accession>A0ABR9HF00</accession>
<evidence type="ECO:0000313" key="2">
    <source>
        <dbReference type="Proteomes" id="UP000598217"/>
    </source>
</evidence>
<reference evidence="1 2" key="1">
    <citation type="submission" date="2020-10" db="EMBL/GenBank/DDBJ databases">
        <title>Sequencing the genomes of 1000 actinobacteria strains.</title>
        <authorList>
            <person name="Klenk H.-P."/>
        </authorList>
    </citation>
    <scope>NUCLEOTIDE SEQUENCE [LARGE SCALE GENOMIC DNA]</scope>
    <source>
        <strain evidence="1 2">DSM 45157</strain>
    </source>
</reference>
<proteinExistence type="predicted"/>
<keyword evidence="2" id="KW-1185">Reference proteome</keyword>
<dbReference type="Gene3D" id="1.10.357.10">
    <property type="entry name" value="Tetracycline Repressor, domain 2"/>
    <property type="match status" value="1"/>
</dbReference>
<comment type="caution">
    <text evidence="1">The sequence shown here is derived from an EMBL/GenBank/DDBJ whole genome shotgun (WGS) entry which is preliminary data.</text>
</comment>
<name>A0ABR9HF00_9ACTN</name>
<protein>
    <submittedName>
        <fullName evidence="1">Uncharacterized protein</fullName>
    </submittedName>
</protein>
<evidence type="ECO:0000313" key="1">
    <source>
        <dbReference type="EMBL" id="MBE1457602.1"/>
    </source>
</evidence>
<gene>
    <name evidence="1" type="ORF">H4W79_001816</name>
</gene>
<dbReference type="EMBL" id="JADBDY010000001">
    <property type="protein sequence ID" value="MBE1457602.1"/>
    <property type="molecule type" value="Genomic_DNA"/>
</dbReference>
<organism evidence="1 2">
    <name type="scientific">Nocardiopsis terrae</name>
    <dbReference type="NCBI Taxonomy" id="372655"/>
    <lineage>
        <taxon>Bacteria</taxon>
        <taxon>Bacillati</taxon>
        <taxon>Actinomycetota</taxon>
        <taxon>Actinomycetes</taxon>
        <taxon>Streptosporangiales</taxon>
        <taxon>Nocardiopsidaceae</taxon>
        <taxon>Nocardiopsis</taxon>
    </lineage>
</organism>
<dbReference type="Proteomes" id="UP000598217">
    <property type="component" value="Unassembled WGS sequence"/>
</dbReference>